<sequence>MTPPLTIVICTTPRSGSTLLCALLESSGVAGRPESWYRAEDRQEYADDWQVARDAADRIDPATYLSAAISAGQSANGVCGLRIQAVTLREMLVELRALFGPADTDRALLERAFGPCHFVYARRLDDVAQAVSRLKAEVSQVWHLDGTQPDRPKSRATYDAQRLDAFRAEAAQGNAEWQAWFAAEGIQPTRLVYETFATDPAAHVRALLAELSLQPTGQITAPNRRMADGESAEWSARYRAERGLPAGGADAL</sequence>
<organism evidence="2 3">
    <name type="scientific">Cereibacter sphaeroides</name>
    <name type="common">Rhodobacter sphaeroides</name>
    <dbReference type="NCBI Taxonomy" id="1063"/>
    <lineage>
        <taxon>Bacteria</taxon>
        <taxon>Pseudomonadati</taxon>
        <taxon>Pseudomonadota</taxon>
        <taxon>Alphaproteobacteria</taxon>
        <taxon>Rhodobacterales</taxon>
        <taxon>Paracoccaceae</taxon>
        <taxon>Cereibacter</taxon>
    </lineage>
</organism>
<dbReference type="InterPro" id="IPR027417">
    <property type="entry name" value="P-loop_NTPase"/>
</dbReference>
<dbReference type="Pfam" id="PF09037">
    <property type="entry name" value="Sulphotransf"/>
    <property type="match status" value="1"/>
</dbReference>
<keyword evidence="2" id="KW-0808">Transferase</keyword>
<dbReference type="Gene3D" id="3.40.50.300">
    <property type="entry name" value="P-loop containing nucleotide triphosphate hydrolases"/>
    <property type="match status" value="1"/>
</dbReference>
<feature type="domain" description="Sulphotransferase Stf0" evidence="1">
    <location>
        <begin position="8"/>
        <end position="241"/>
    </location>
</feature>
<accession>A0A2W5S1Y6</accession>
<dbReference type="SUPFAM" id="SSF52540">
    <property type="entry name" value="P-loop containing nucleoside triphosphate hydrolases"/>
    <property type="match status" value="1"/>
</dbReference>
<proteinExistence type="predicted"/>
<dbReference type="InterPro" id="IPR024628">
    <property type="entry name" value="Sulfotransferase_Stf0_dom"/>
</dbReference>
<evidence type="ECO:0000313" key="2">
    <source>
        <dbReference type="EMBL" id="PZQ96918.1"/>
    </source>
</evidence>
<evidence type="ECO:0000313" key="3">
    <source>
        <dbReference type="Proteomes" id="UP000248975"/>
    </source>
</evidence>
<protein>
    <submittedName>
        <fullName evidence="2">Stf0 sulfotransferase</fullName>
    </submittedName>
</protein>
<dbReference type="AlphaFoldDB" id="A0A2W5S1Y6"/>
<dbReference type="InterPro" id="IPR015124">
    <property type="entry name" value="Stf0"/>
</dbReference>
<name>A0A2W5S1Y6_CERSP</name>
<reference evidence="2 3" key="1">
    <citation type="submission" date="2017-08" db="EMBL/GenBank/DDBJ databases">
        <title>Infants hospitalized years apart are colonized by the same room-sourced microbial strains.</title>
        <authorList>
            <person name="Brooks B."/>
            <person name="Olm M.R."/>
            <person name="Firek B.A."/>
            <person name="Baker R."/>
            <person name="Thomas B.C."/>
            <person name="Morowitz M.J."/>
            <person name="Banfield J.F."/>
        </authorList>
    </citation>
    <scope>NUCLEOTIDE SEQUENCE [LARGE SCALE GENOMIC DNA]</scope>
    <source>
        <strain evidence="2">S2_003_000_R2_11</strain>
    </source>
</reference>
<dbReference type="Proteomes" id="UP000248975">
    <property type="component" value="Unassembled WGS sequence"/>
</dbReference>
<dbReference type="EMBL" id="QFQS01000003">
    <property type="protein sequence ID" value="PZQ96918.1"/>
    <property type="molecule type" value="Genomic_DNA"/>
</dbReference>
<dbReference type="PIRSF" id="PIRSF021497">
    <property type="entry name" value="Sulphotransferase_Stf0"/>
    <property type="match status" value="1"/>
</dbReference>
<gene>
    <name evidence="2" type="ORF">DI533_15275</name>
</gene>
<evidence type="ECO:0000259" key="1">
    <source>
        <dbReference type="Pfam" id="PF09037"/>
    </source>
</evidence>
<dbReference type="GO" id="GO:0016740">
    <property type="term" value="F:transferase activity"/>
    <property type="evidence" value="ECO:0007669"/>
    <property type="project" value="UniProtKB-KW"/>
</dbReference>
<comment type="caution">
    <text evidence="2">The sequence shown here is derived from an EMBL/GenBank/DDBJ whole genome shotgun (WGS) entry which is preliminary data.</text>
</comment>